<feature type="signal peptide" evidence="1">
    <location>
        <begin position="1"/>
        <end position="33"/>
    </location>
</feature>
<dbReference type="KEGG" id="ssyi:EKG83_22470"/>
<dbReference type="Pfam" id="PF00652">
    <property type="entry name" value="Ricin_B_lectin"/>
    <property type="match status" value="1"/>
</dbReference>
<dbReference type="SMART" id="SM00458">
    <property type="entry name" value="RICIN"/>
    <property type="match status" value="1"/>
</dbReference>
<reference evidence="4" key="1">
    <citation type="journal article" date="2021" name="Curr. Microbiol.">
        <title>Complete genome of nocamycin-producing strain Saccharothrix syringae NRRL B-16468 reveals the biosynthetic potential for secondary metabolites.</title>
        <authorList>
            <person name="Mo X."/>
            <person name="Yang S."/>
        </authorList>
    </citation>
    <scope>NUCLEOTIDE SEQUENCE [LARGE SCALE GENOMIC DNA]</scope>
    <source>
        <strain evidence="4">ATCC 51364 / DSM 43886 / JCM 6844 / KCTC 9398 / NBRC 14523 / NRRL B-16468 / INA 2240</strain>
    </source>
</reference>
<evidence type="ECO:0000313" key="3">
    <source>
        <dbReference type="EMBL" id="QFZ19823.1"/>
    </source>
</evidence>
<organism evidence="3 4">
    <name type="scientific">Saccharothrix syringae</name>
    <name type="common">Nocardiopsis syringae</name>
    <dbReference type="NCBI Taxonomy" id="103733"/>
    <lineage>
        <taxon>Bacteria</taxon>
        <taxon>Bacillati</taxon>
        <taxon>Actinomycetota</taxon>
        <taxon>Actinomycetes</taxon>
        <taxon>Pseudonocardiales</taxon>
        <taxon>Pseudonocardiaceae</taxon>
        <taxon>Saccharothrix</taxon>
    </lineage>
</organism>
<accession>A0A5Q0H146</accession>
<feature type="domain" description="Ricin B lectin" evidence="2">
    <location>
        <begin position="39"/>
        <end position="172"/>
    </location>
</feature>
<dbReference type="OrthoDB" id="5381276at2"/>
<proteinExistence type="predicted"/>
<dbReference type="InterPro" id="IPR000772">
    <property type="entry name" value="Ricin_B_lectin"/>
</dbReference>
<dbReference type="AlphaFoldDB" id="A0A5Q0H146"/>
<dbReference type="EMBL" id="CP034550">
    <property type="protein sequence ID" value="QFZ19823.1"/>
    <property type="molecule type" value="Genomic_DNA"/>
</dbReference>
<keyword evidence="1" id="KW-0732">Signal</keyword>
<dbReference type="InterPro" id="IPR035992">
    <property type="entry name" value="Ricin_B-like_lectins"/>
</dbReference>
<name>A0A5Q0H146_SACSY</name>
<evidence type="ECO:0000259" key="2">
    <source>
        <dbReference type="SMART" id="SM00458"/>
    </source>
</evidence>
<feature type="chain" id="PRO_5038423392" description="Ricin B lectin domain-containing protein" evidence="1">
    <location>
        <begin position="34"/>
        <end position="174"/>
    </location>
</feature>
<gene>
    <name evidence="3" type="ORF">EKG83_22470</name>
</gene>
<evidence type="ECO:0000313" key="4">
    <source>
        <dbReference type="Proteomes" id="UP000325787"/>
    </source>
</evidence>
<protein>
    <recommendedName>
        <fullName evidence="2">Ricin B lectin domain-containing protein</fullName>
    </recommendedName>
</protein>
<dbReference type="PROSITE" id="PS50231">
    <property type="entry name" value="RICIN_B_LECTIN"/>
    <property type="match status" value="1"/>
</dbReference>
<evidence type="ECO:0000256" key="1">
    <source>
        <dbReference type="SAM" id="SignalP"/>
    </source>
</evidence>
<dbReference type="SUPFAM" id="SSF50370">
    <property type="entry name" value="Ricin B-like lectins"/>
    <property type="match status" value="1"/>
</dbReference>
<keyword evidence="4" id="KW-1185">Reference proteome</keyword>
<dbReference type="CDD" id="cd00161">
    <property type="entry name" value="beta-trefoil_Ricin-like"/>
    <property type="match status" value="1"/>
</dbReference>
<dbReference type="Proteomes" id="UP000325787">
    <property type="component" value="Chromosome"/>
</dbReference>
<sequence length="174" mass="19819">MRKAVSLVVEFPRRLRTALIAVLLLSGSTPAVAWAARYPPPVSIVNRLTDKCLEIDHGWGSGAMALQWECHRGPHQVWRIHDLGNTYVRLVVEHSGLCLQAGSLGEVVRTYPCDIAETHQQWRQVDRGWLGYKFQNRYTGWWLEVQEASHDPGKPVVTWTEHAGLHQVWPVLQL</sequence>
<dbReference type="Gene3D" id="2.80.10.50">
    <property type="match status" value="1"/>
</dbReference>